<evidence type="ECO:0000313" key="1">
    <source>
        <dbReference type="EMBL" id="ATF62290.1"/>
    </source>
</evidence>
<evidence type="ECO:0000313" key="2">
    <source>
        <dbReference type="Proteomes" id="UP000218628"/>
    </source>
</evidence>
<protein>
    <recommendedName>
        <fullName evidence="3">Tail terminator</fullName>
    </recommendedName>
</protein>
<sequence length="139" mass="15642">MAEVILYEDIFKTLRHIINQITGLDVHVGRLPTVRPARFVHLTPSGGEDNSPVHGQRAFVLDVWGSKPAGDREAYEMSELIRANLKALAGVHDGFTIYRTRPVGAIVWMPDDESNQPRYRQNWAISYRGTVVESAIKTN</sequence>
<dbReference type="Proteomes" id="UP000218628">
    <property type="component" value="Chromosome"/>
</dbReference>
<evidence type="ECO:0008006" key="3">
    <source>
        <dbReference type="Google" id="ProtNLM"/>
    </source>
</evidence>
<organism evidence="1 2">
    <name type="scientific">Rothia mucilaginosa</name>
    <dbReference type="NCBI Taxonomy" id="43675"/>
    <lineage>
        <taxon>Bacteria</taxon>
        <taxon>Bacillati</taxon>
        <taxon>Actinomycetota</taxon>
        <taxon>Actinomycetes</taxon>
        <taxon>Micrococcales</taxon>
        <taxon>Micrococcaceae</taxon>
        <taxon>Rothia</taxon>
    </lineage>
</organism>
<name>A0A291DD31_9MICC</name>
<reference evidence="2" key="1">
    <citation type="submission" date="2017-09" db="EMBL/GenBank/DDBJ databases">
        <title>FDA dAtabase for Regulatory Grade micrObial Sequences (FDA-ARGOS): Supporting development and validation of Infectious Disease Dx tests.</title>
        <authorList>
            <person name="Minogue T."/>
            <person name="Wolcott M."/>
            <person name="Wasieloski L."/>
            <person name="Aguilar W."/>
            <person name="Moore D."/>
            <person name="Tallon L."/>
            <person name="Sadzewicz L."/>
            <person name="Ott S."/>
            <person name="Zhao X."/>
            <person name="Nagaraj S."/>
            <person name="Vavikolanu K."/>
            <person name="Aluvathingal J."/>
            <person name="Nadendla S."/>
            <person name="Sichtig H."/>
        </authorList>
    </citation>
    <scope>NUCLEOTIDE SEQUENCE [LARGE SCALE GENOMIC DNA]</scope>
    <source>
        <strain evidence="2">FDAARGOS_369</strain>
    </source>
</reference>
<gene>
    <name evidence="1" type="ORF">CO690_00810</name>
</gene>
<proteinExistence type="predicted"/>
<accession>A0A291DD31</accession>
<dbReference type="AlphaFoldDB" id="A0A291DD31"/>
<dbReference type="EMBL" id="CP023510">
    <property type="protein sequence ID" value="ATF62290.1"/>
    <property type="molecule type" value="Genomic_DNA"/>
</dbReference>
<dbReference type="RefSeq" id="WP_070600060.1">
    <property type="nucleotide sequence ID" value="NZ_CP023510.1"/>
</dbReference>